<name>A0A510E034_9CREN</name>
<dbReference type="Proteomes" id="UP000322983">
    <property type="component" value="Chromosome"/>
</dbReference>
<dbReference type="EMBL" id="AP018930">
    <property type="protein sequence ID" value="BBG25797.1"/>
    <property type="molecule type" value="Genomic_DNA"/>
</dbReference>
<evidence type="ECO:0000313" key="4">
    <source>
        <dbReference type="Proteomes" id="UP000325030"/>
    </source>
</evidence>
<proteinExistence type="predicted"/>
<gene>
    <name evidence="1" type="ORF">IC006_0318</name>
    <name evidence="2" type="ORF">IC007_0302</name>
</gene>
<dbReference type="GeneID" id="41716803"/>
<dbReference type="PANTHER" id="PTHR35336">
    <property type="entry name" value="ADENOSYLCOBINAMIDE AMIDOHYDROLASE"/>
    <property type="match status" value="1"/>
</dbReference>
<sequence>MSAGIGKSGDHAGKTINVGVFLRRKAYINAMVDMVRTVSEAKCSYLMKFDITGTASDATAIGISYGETETFLGPSTPIGKKVAISVIDTLKLLLDDGEGNPTIT</sequence>
<dbReference type="PANTHER" id="PTHR35336:SF5">
    <property type="entry name" value="ADENOSYLCOBINAMIDE AMIDOHYDROLASE"/>
    <property type="match status" value="1"/>
</dbReference>
<dbReference type="InterPro" id="IPR002808">
    <property type="entry name" value="AdoCbi_amidolase"/>
</dbReference>
<accession>A0A510E034</accession>
<evidence type="ECO:0000313" key="1">
    <source>
        <dbReference type="EMBL" id="BBG23034.1"/>
    </source>
</evidence>
<dbReference type="InterPro" id="IPR052209">
    <property type="entry name" value="CbiZ"/>
</dbReference>
<dbReference type="Pfam" id="PF01955">
    <property type="entry name" value="CbiZ"/>
    <property type="match status" value="1"/>
</dbReference>
<evidence type="ECO:0000313" key="3">
    <source>
        <dbReference type="Proteomes" id="UP000322983"/>
    </source>
</evidence>
<dbReference type="RefSeq" id="WP_054846713.1">
    <property type="nucleotide sequence ID" value="NZ_AP018929.1"/>
</dbReference>
<reference evidence="2 3" key="2">
    <citation type="journal article" date="2020" name="Int. J. Syst. Evol. Microbiol.">
        <title>Sulfuracidifex tepidarius gen. nov., sp. nov. and transfer of Sulfolobus metallicus Huber and Stetter 1992 to the genus Sulfuracidifex as Sulfuracidifex metallicus comb. nov.</title>
        <authorList>
            <person name="Itoh T."/>
            <person name="Miura T."/>
            <person name="Sakai H.D."/>
            <person name="Kato S."/>
            <person name="Ohkuma M."/>
            <person name="Takashina T."/>
        </authorList>
    </citation>
    <scope>NUCLEOTIDE SEQUENCE</scope>
    <source>
        <strain evidence="1 3">IC-006</strain>
        <strain evidence="2">IC-007</strain>
    </source>
</reference>
<dbReference type="AlphaFoldDB" id="A0A510E034"/>
<organism evidence="2 4">
    <name type="scientific">Sulfuracidifex tepidarius</name>
    <dbReference type="NCBI Taxonomy" id="1294262"/>
    <lineage>
        <taxon>Archaea</taxon>
        <taxon>Thermoproteota</taxon>
        <taxon>Thermoprotei</taxon>
        <taxon>Sulfolobales</taxon>
        <taxon>Sulfolobaceae</taxon>
        <taxon>Sulfuracidifex</taxon>
    </lineage>
</organism>
<dbReference type="KEGG" id="step:IC006_0318"/>
<reference evidence="4" key="1">
    <citation type="submission" date="2018-09" db="EMBL/GenBank/DDBJ databases">
        <title>Complete Genome Sequencing of Sulfolobus sp. JCM 16834.</title>
        <authorList>
            <person name="Kato S."/>
            <person name="Itoh T."/>
            <person name="Ohkuma M."/>
        </authorList>
    </citation>
    <scope>NUCLEOTIDE SEQUENCE [LARGE SCALE GENOMIC DNA]</scope>
    <source>
        <strain evidence="4">IC-007</strain>
    </source>
</reference>
<keyword evidence="3" id="KW-1185">Reference proteome</keyword>
<accession>A0A510DSA1</accession>
<protein>
    <submittedName>
        <fullName evidence="2">Uncharacterized protein</fullName>
    </submittedName>
</protein>
<evidence type="ECO:0000313" key="2">
    <source>
        <dbReference type="EMBL" id="BBG25797.1"/>
    </source>
</evidence>
<dbReference type="Proteomes" id="UP000325030">
    <property type="component" value="Chromosome"/>
</dbReference>
<dbReference type="OrthoDB" id="39225at2157"/>
<dbReference type="EMBL" id="AP018929">
    <property type="protein sequence ID" value="BBG23034.1"/>
    <property type="molecule type" value="Genomic_DNA"/>
</dbReference>